<dbReference type="EMBL" id="VUNF01000034">
    <property type="protein sequence ID" value="MST78578.1"/>
    <property type="molecule type" value="Genomic_DNA"/>
</dbReference>
<reference evidence="2 3" key="1">
    <citation type="submission" date="2019-08" db="EMBL/GenBank/DDBJ databases">
        <title>In-depth cultivation of the pig gut microbiome towards novel bacterial diversity and tailored functional studies.</title>
        <authorList>
            <person name="Wylensek D."/>
            <person name="Hitch T.C.A."/>
            <person name="Clavel T."/>
        </authorList>
    </citation>
    <scope>NUCLEOTIDE SEQUENCE [LARGE SCALE GENOMIC DNA]</scope>
    <source>
        <strain evidence="2 3">LKV-178-WT-2C</strain>
    </source>
</reference>
<dbReference type="SUPFAM" id="SSF53448">
    <property type="entry name" value="Nucleotide-diphospho-sugar transferases"/>
    <property type="match status" value="1"/>
</dbReference>
<sequence length="298" mass="33959">MRIIVLLSSFNGATFIDKQVDSILSQALKPIVLLVRDDGSKDDTQNLLEAYQQRGELQWYTGENLRPAKSFWNLLQNAPESDYYAFSDQDDVWMKDKLSVATDTMKDYNNVPCLYFSAKRLVDKDLNFIADTKDNFKLTLGEAMIYNPVTGCTMVINKTLRDILLSADPDLPSLHDSWIYRTCLAVGGKVIYDPTPHIMYRQHGNNVVGHVGMYGRFKAFLKSLTGPKLSNARSNSAKELLRCYGPMMTDDSRNLLALLSEYDNSIKKKLKLIFNSEMKTSSLSGRFTFILYVLFNKY</sequence>
<accession>A0A6I2U1X5</accession>
<name>A0A6I2U1X5_9BACT</name>
<gene>
    <name evidence="2" type="ORF">FYJ72_13185</name>
</gene>
<dbReference type="InterPro" id="IPR029044">
    <property type="entry name" value="Nucleotide-diphossugar_trans"/>
</dbReference>
<proteinExistence type="predicted"/>
<dbReference type="CDD" id="cd04196">
    <property type="entry name" value="GT_2_like_d"/>
    <property type="match status" value="1"/>
</dbReference>
<evidence type="ECO:0000313" key="3">
    <source>
        <dbReference type="Proteomes" id="UP000450161"/>
    </source>
</evidence>
<comment type="caution">
    <text evidence="2">The sequence shown here is derived from an EMBL/GenBank/DDBJ whole genome shotgun (WGS) entry which is preliminary data.</text>
</comment>
<dbReference type="Proteomes" id="UP000450161">
    <property type="component" value="Unassembled WGS sequence"/>
</dbReference>
<feature type="domain" description="Glycosyltransferase 2-like" evidence="1">
    <location>
        <begin position="5"/>
        <end position="110"/>
    </location>
</feature>
<protein>
    <submittedName>
        <fullName evidence="2">Glycosyltransferase family 2 protein</fullName>
    </submittedName>
</protein>
<dbReference type="InterPro" id="IPR001173">
    <property type="entry name" value="Glyco_trans_2-like"/>
</dbReference>
<dbReference type="InterPro" id="IPR050834">
    <property type="entry name" value="Glycosyltransf_2"/>
</dbReference>
<organism evidence="2 3">
    <name type="scientific">Segatella copri</name>
    <dbReference type="NCBI Taxonomy" id="165179"/>
    <lineage>
        <taxon>Bacteria</taxon>
        <taxon>Pseudomonadati</taxon>
        <taxon>Bacteroidota</taxon>
        <taxon>Bacteroidia</taxon>
        <taxon>Bacteroidales</taxon>
        <taxon>Prevotellaceae</taxon>
        <taxon>Segatella</taxon>
    </lineage>
</organism>
<keyword evidence="2" id="KW-0808">Transferase</keyword>
<dbReference type="RefSeq" id="WP_154482837.1">
    <property type="nucleotide sequence ID" value="NZ_VUNF01000034.1"/>
</dbReference>
<evidence type="ECO:0000313" key="2">
    <source>
        <dbReference type="EMBL" id="MST78578.1"/>
    </source>
</evidence>
<dbReference type="AlphaFoldDB" id="A0A6I2U1X5"/>
<dbReference type="PANTHER" id="PTHR43685">
    <property type="entry name" value="GLYCOSYLTRANSFERASE"/>
    <property type="match status" value="1"/>
</dbReference>
<evidence type="ECO:0000259" key="1">
    <source>
        <dbReference type="Pfam" id="PF00535"/>
    </source>
</evidence>
<dbReference type="PANTHER" id="PTHR43685:SF11">
    <property type="entry name" value="GLYCOSYLTRANSFERASE TAGX-RELATED"/>
    <property type="match status" value="1"/>
</dbReference>
<dbReference type="Pfam" id="PF00535">
    <property type="entry name" value="Glycos_transf_2"/>
    <property type="match status" value="1"/>
</dbReference>
<dbReference type="Gene3D" id="3.90.550.10">
    <property type="entry name" value="Spore Coat Polysaccharide Biosynthesis Protein SpsA, Chain A"/>
    <property type="match status" value="1"/>
</dbReference>
<dbReference type="GO" id="GO:0016740">
    <property type="term" value="F:transferase activity"/>
    <property type="evidence" value="ECO:0007669"/>
    <property type="project" value="UniProtKB-KW"/>
</dbReference>